<dbReference type="InterPro" id="IPR050343">
    <property type="entry name" value="RsuA_PseudoU_synthase"/>
</dbReference>
<dbReference type="Gene3D" id="3.30.70.1560">
    <property type="entry name" value="Alpha-L RNA-binding motif"/>
    <property type="match status" value="1"/>
</dbReference>
<gene>
    <name evidence="6" type="ORF">V2E26_00215</name>
</gene>
<comment type="similarity">
    <text evidence="1">Belongs to the pseudouridine synthase RsuA family.</text>
</comment>
<dbReference type="InterPro" id="IPR002942">
    <property type="entry name" value="S4_RNA-bd"/>
</dbReference>
<dbReference type="Gene3D" id="3.30.70.580">
    <property type="entry name" value="Pseudouridine synthase I, catalytic domain, N-terminal subdomain"/>
    <property type="match status" value="1"/>
</dbReference>
<dbReference type="RefSeq" id="WP_330463461.1">
    <property type="nucleotide sequence ID" value="NZ_CP143578.1"/>
</dbReference>
<evidence type="ECO:0000256" key="1">
    <source>
        <dbReference type="ARBA" id="ARBA00008348"/>
    </source>
</evidence>
<reference evidence="6" key="1">
    <citation type="submission" date="2024-01" db="EMBL/GenBank/DDBJ databases">
        <title>Complete genome sequence of Mycoplasma gateae strain 3700.</title>
        <authorList>
            <person name="Spergser J."/>
        </authorList>
    </citation>
    <scope>NUCLEOTIDE SEQUENCE [LARGE SCALE GENOMIC DNA]</scope>
    <source>
        <strain evidence="6">3700</strain>
    </source>
</reference>
<sequence length="230" mass="27247">MNVRIEKIINKFLNISRSECKKVLKDGRVLVNNKTILKPITINTCKDLITIDGFEIDYKEYQYYILNKPSGYVCANYDRVNETIFDIIDLNPNEYFSYGRLDKDTEGLLIISNDGKMGHRIINSKYEIPKRYYFEIDKEIDEKIKTHHPKPILISNNYLVKKYDFEFISSKTGYITIYEGKFHQVKEMFNFFGYNVLFLKRVSIGKLILDNNHKIGELKEISFEDLEKIF</sequence>
<dbReference type="SUPFAM" id="SSF55120">
    <property type="entry name" value="Pseudouridine synthase"/>
    <property type="match status" value="1"/>
</dbReference>
<evidence type="ECO:0000313" key="6">
    <source>
        <dbReference type="EMBL" id="WVN21423.1"/>
    </source>
</evidence>
<dbReference type="InterPro" id="IPR020094">
    <property type="entry name" value="TruA/RsuA/RluB/E/F_N"/>
</dbReference>
<accession>A0ABZ2AHQ9</accession>
<keyword evidence="3" id="KW-0413">Isomerase</keyword>
<dbReference type="InterPro" id="IPR020103">
    <property type="entry name" value="PsdUridine_synth_cat_dom_sf"/>
</dbReference>
<name>A0ABZ2AHQ9_9BACT</name>
<keyword evidence="2 4" id="KW-0694">RNA-binding</keyword>
<dbReference type="EMBL" id="CP143578">
    <property type="protein sequence ID" value="WVN21423.1"/>
    <property type="molecule type" value="Genomic_DNA"/>
</dbReference>
<dbReference type="Pfam" id="PF00849">
    <property type="entry name" value="PseudoU_synth_2"/>
    <property type="match status" value="1"/>
</dbReference>
<dbReference type="InterPro" id="IPR036986">
    <property type="entry name" value="S4_RNA-bd_sf"/>
</dbReference>
<dbReference type="SMART" id="SM00363">
    <property type="entry name" value="S4"/>
    <property type="match status" value="1"/>
</dbReference>
<evidence type="ECO:0000313" key="7">
    <source>
        <dbReference type="Proteomes" id="UP001431935"/>
    </source>
</evidence>
<protein>
    <submittedName>
        <fullName evidence="6">Pseudouridine synthase</fullName>
    </submittedName>
</protein>
<dbReference type="Proteomes" id="UP001431935">
    <property type="component" value="Chromosome"/>
</dbReference>
<dbReference type="PANTHER" id="PTHR47683:SF4">
    <property type="entry name" value="PSEUDOURIDINE SYNTHASE"/>
    <property type="match status" value="1"/>
</dbReference>
<evidence type="ECO:0000256" key="3">
    <source>
        <dbReference type="ARBA" id="ARBA00023235"/>
    </source>
</evidence>
<dbReference type="InterPro" id="IPR018496">
    <property type="entry name" value="PsdUridine_synth_RsuA/RluB_CS"/>
</dbReference>
<dbReference type="CDD" id="cd00165">
    <property type="entry name" value="S4"/>
    <property type="match status" value="1"/>
</dbReference>
<keyword evidence="7" id="KW-1185">Reference proteome</keyword>
<dbReference type="PROSITE" id="PS50889">
    <property type="entry name" value="S4"/>
    <property type="match status" value="1"/>
</dbReference>
<proteinExistence type="inferred from homology"/>
<dbReference type="SUPFAM" id="SSF55174">
    <property type="entry name" value="Alpha-L RNA-binding motif"/>
    <property type="match status" value="1"/>
</dbReference>
<feature type="domain" description="RNA-binding S4" evidence="5">
    <location>
        <begin position="3"/>
        <end position="60"/>
    </location>
</feature>
<dbReference type="Pfam" id="PF01479">
    <property type="entry name" value="S4"/>
    <property type="match status" value="1"/>
</dbReference>
<evidence type="ECO:0000256" key="2">
    <source>
        <dbReference type="ARBA" id="ARBA00022884"/>
    </source>
</evidence>
<dbReference type="PANTHER" id="PTHR47683">
    <property type="entry name" value="PSEUDOURIDINE SYNTHASE FAMILY PROTEIN-RELATED"/>
    <property type="match status" value="1"/>
</dbReference>
<dbReference type="InterPro" id="IPR006145">
    <property type="entry name" value="PsdUridine_synth_RsuA/RluA"/>
</dbReference>
<evidence type="ECO:0000256" key="4">
    <source>
        <dbReference type="PROSITE-ProRule" id="PRU00182"/>
    </source>
</evidence>
<evidence type="ECO:0000259" key="5">
    <source>
        <dbReference type="SMART" id="SM00363"/>
    </source>
</evidence>
<organism evidence="6 7">
    <name type="scientific">Metamycoplasma gateae</name>
    <dbReference type="NCBI Taxonomy" id="35769"/>
    <lineage>
        <taxon>Bacteria</taxon>
        <taxon>Bacillati</taxon>
        <taxon>Mycoplasmatota</taxon>
        <taxon>Mycoplasmoidales</taxon>
        <taxon>Metamycoplasmataceae</taxon>
        <taxon>Metamycoplasma</taxon>
    </lineage>
</organism>
<dbReference type="InterPro" id="IPR042092">
    <property type="entry name" value="PsdUridine_s_RsuA/RluB/E/F_cat"/>
</dbReference>
<dbReference type="PROSITE" id="PS01149">
    <property type="entry name" value="PSI_RSU"/>
    <property type="match status" value="1"/>
</dbReference>
<dbReference type="Gene3D" id="3.10.290.10">
    <property type="entry name" value="RNA-binding S4 domain"/>
    <property type="match status" value="1"/>
</dbReference>